<dbReference type="CDD" id="cd00130">
    <property type="entry name" value="PAS"/>
    <property type="match status" value="4"/>
</dbReference>
<dbReference type="InterPro" id="IPR000700">
    <property type="entry name" value="PAS-assoc_C"/>
</dbReference>
<dbReference type="EMBL" id="LAZR01019510">
    <property type="protein sequence ID" value="KKL92279.1"/>
    <property type="molecule type" value="Genomic_DNA"/>
</dbReference>
<dbReference type="SMART" id="SM00091">
    <property type="entry name" value="PAS"/>
    <property type="match status" value="4"/>
</dbReference>
<dbReference type="InterPro" id="IPR013655">
    <property type="entry name" value="PAS_fold_3"/>
</dbReference>
<evidence type="ECO:0000259" key="1">
    <source>
        <dbReference type="PROSITE" id="PS50112"/>
    </source>
</evidence>
<dbReference type="PANTHER" id="PTHR44757">
    <property type="entry name" value="DIGUANYLATE CYCLASE DGCP"/>
    <property type="match status" value="1"/>
</dbReference>
<dbReference type="InterPro" id="IPR035965">
    <property type="entry name" value="PAS-like_dom_sf"/>
</dbReference>
<feature type="domain" description="PAC" evidence="2">
    <location>
        <begin position="83"/>
        <end position="135"/>
    </location>
</feature>
<reference evidence="3" key="1">
    <citation type="journal article" date="2015" name="Nature">
        <title>Complex archaea that bridge the gap between prokaryotes and eukaryotes.</title>
        <authorList>
            <person name="Spang A."/>
            <person name="Saw J.H."/>
            <person name="Jorgensen S.L."/>
            <person name="Zaremba-Niedzwiedzka K."/>
            <person name="Martijn J."/>
            <person name="Lind A.E."/>
            <person name="van Eijk R."/>
            <person name="Schleper C."/>
            <person name="Guy L."/>
            <person name="Ettema T.J."/>
        </authorList>
    </citation>
    <scope>NUCLEOTIDE SEQUENCE</scope>
</reference>
<comment type="caution">
    <text evidence="3">The sequence shown here is derived from an EMBL/GenBank/DDBJ whole genome shotgun (WGS) entry which is preliminary data.</text>
</comment>
<dbReference type="AlphaFoldDB" id="A0A0F9G0V2"/>
<dbReference type="SMART" id="SM00086">
    <property type="entry name" value="PAC"/>
    <property type="match status" value="4"/>
</dbReference>
<feature type="non-terminal residue" evidence="3">
    <location>
        <position position="811"/>
    </location>
</feature>
<evidence type="ECO:0000313" key="3">
    <source>
        <dbReference type="EMBL" id="KKL92279.1"/>
    </source>
</evidence>
<dbReference type="PROSITE" id="PS50112">
    <property type="entry name" value="PAS"/>
    <property type="match status" value="3"/>
</dbReference>
<dbReference type="PANTHER" id="PTHR44757:SF4">
    <property type="entry name" value="DIGUANYLATE CYCLASE DGCE-RELATED"/>
    <property type="match status" value="1"/>
</dbReference>
<gene>
    <name evidence="3" type="ORF">LCGC14_1886280</name>
</gene>
<dbReference type="InterPro" id="IPR001610">
    <property type="entry name" value="PAC"/>
</dbReference>
<organism evidence="3">
    <name type="scientific">marine sediment metagenome</name>
    <dbReference type="NCBI Taxonomy" id="412755"/>
    <lineage>
        <taxon>unclassified sequences</taxon>
        <taxon>metagenomes</taxon>
        <taxon>ecological metagenomes</taxon>
    </lineage>
</organism>
<feature type="domain" description="PAC" evidence="2">
    <location>
        <begin position="207"/>
        <end position="258"/>
    </location>
</feature>
<dbReference type="InterPro" id="IPR000014">
    <property type="entry name" value="PAS"/>
</dbReference>
<feature type="domain" description="PAC" evidence="2">
    <location>
        <begin position="326"/>
        <end position="381"/>
    </location>
</feature>
<sequence>MASISEDNFNPEEDLLGTLDDLDIGFVKVSNDDIILNHNLTFNKIFGYDPEKNLIGTKTLDYWLNPEERNKFREILFKNGIVKKFIAPAKKVDGEKIFLEITIKLIKNSNGEIISSEGTFVDVTERIETEQKLRESEEKYRLITENANDLIAVLDDGLKYKYVNKGYELLGYSKEEIYNSQVTDLLHPDDVKRAIKAFRKGLTSGTGLEELRIKHKDGKFFWFEVKGKTFKDLNGETNALLVSRDITERKQIEQGLKESEKKLKILFENANDAISIHDLKGNFYTVNKTYCERLGYTREELLKLTPRDICTLKYADLVASRVLEVKEKGFSIFESVHKTKDGRVIPVEISSRSIQYDNKPSIISIIRDISERKKAELKLKESKHKLAEKVKELTVLYELSNLVEISNISIENIIHGILNLIPPAMQYPDITTTRITYKDRVYSIDNFRETKRKLAIEVKINKKTLRIEVCYLEDKPFLNEENDLLIEIGTRLKIKFDEMETQEKLKESEHKLAERVKELTCLYRLSKIVENPNISSEAILRGTLDLIPPAWQFPEITCARINFDNKEFKTSNFKESEWKLSTNINVHEEEMNIEVYYLEEKSFLREEEHLISDLGKRLKSIIEQRETQQKLRASEEWLSTTLKSIGDAVIVTDRLGNIQFVNPITEDLTGFKREESIGKPIEDVFNILNEETRKSVENPVTRVIREGIIVGLANHTMLIAKDGKKIPIADSGAPIKDDKGNLIGIVVIFRDITENREKEKKILDLAHFPSENPYPILRVNRNRVMYINEAGQKLLNIVEHSQIPKIFQESV</sequence>
<dbReference type="Pfam" id="PF13426">
    <property type="entry name" value="PAS_9"/>
    <property type="match status" value="3"/>
</dbReference>
<proteinExistence type="predicted"/>
<evidence type="ECO:0000259" key="2">
    <source>
        <dbReference type="PROSITE" id="PS50113"/>
    </source>
</evidence>
<protein>
    <recommendedName>
        <fullName evidence="4">PAS domain S-box protein</fullName>
    </recommendedName>
</protein>
<feature type="domain" description="PAS" evidence="1">
    <location>
        <begin position="168"/>
        <end position="205"/>
    </location>
</feature>
<feature type="domain" description="PAC" evidence="2">
    <location>
        <begin position="712"/>
        <end position="764"/>
    </location>
</feature>
<feature type="domain" description="PAS" evidence="1">
    <location>
        <begin position="634"/>
        <end position="707"/>
    </location>
</feature>
<feature type="domain" description="PAS" evidence="1">
    <location>
        <begin position="259"/>
        <end position="302"/>
    </location>
</feature>
<dbReference type="Gene3D" id="3.30.450.20">
    <property type="entry name" value="PAS domain"/>
    <property type="match status" value="4"/>
</dbReference>
<evidence type="ECO:0008006" key="4">
    <source>
        <dbReference type="Google" id="ProtNLM"/>
    </source>
</evidence>
<dbReference type="NCBIfam" id="TIGR00229">
    <property type="entry name" value="sensory_box"/>
    <property type="match status" value="4"/>
</dbReference>
<name>A0A0F9G0V2_9ZZZZ</name>
<dbReference type="Pfam" id="PF08447">
    <property type="entry name" value="PAS_3"/>
    <property type="match status" value="1"/>
</dbReference>
<dbReference type="SUPFAM" id="SSF55785">
    <property type="entry name" value="PYP-like sensor domain (PAS domain)"/>
    <property type="match status" value="4"/>
</dbReference>
<dbReference type="InterPro" id="IPR052155">
    <property type="entry name" value="Biofilm_reg_signaling"/>
</dbReference>
<accession>A0A0F9G0V2</accession>
<dbReference type="PROSITE" id="PS50113">
    <property type="entry name" value="PAC"/>
    <property type="match status" value="4"/>
</dbReference>